<gene>
    <name evidence="1" type="ORF">GCM10009804_55640</name>
</gene>
<proteinExistence type="predicted"/>
<organism evidence="1 2">
    <name type="scientific">Kribbella hippodromi</name>
    <dbReference type="NCBI Taxonomy" id="434347"/>
    <lineage>
        <taxon>Bacteria</taxon>
        <taxon>Bacillati</taxon>
        <taxon>Actinomycetota</taxon>
        <taxon>Actinomycetes</taxon>
        <taxon>Propionibacteriales</taxon>
        <taxon>Kribbellaceae</taxon>
        <taxon>Kribbella</taxon>
    </lineage>
</organism>
<evidence type="ECO:0000313" key="1">
    <source>
        <dbReference type="EMBL" id="GAA1592197.1"/>
    </source>
</evidence>
<dbReference type="Pfam" id="PF11236">
    <property type="entry name" value="DUF3037"/>
    <property type="match status" value="1"/>
</dbReference>
<name>A0ABP4PV88_9ACTN</name>
<dbReference type="RefSeq" id="WP_344238087.1">
    <property type="nucleotide sequence ID" value="NZ_BAAAPH010000020.1"/>
</dbReference>
<protein>
    <recommendedName>
        <fullName evidence="3">DUF3037 domain-containing protein</fullName>
    </recommendedName>
</protein>
<dbReference type="Proteomes" id="UP001501705">
    <property type="component" value="Unassembled WGS sequence"/>
</dbReference>
<evidence type="ECO:0008006" key="3">
    <source>
        <dbReference type="Google" id="ProtNLM"/>
    </source>
</evidence>
<keyword evidence="2" id="KW-1185">Reference proteome</keyword>
<evidence type="ECO:0000313" key="2">
    <source>
        <dbReference type="Proteomes" id="UP001501705"/>
    </source>
</evidence>
<reference evidence="2" key="1">
    <citation type="journal article" date="2019" name="Int. J. Syst. Evol. Microbiol.">
        <title>The Global Catalogue of Microorganisms (GCM) 10K type strain sequencing project: providing services to taxonomists for standard genome sequencing and annotation.</title>
        <authorList>
            <consortium name="The Broad Institute Genomics Platform"/>
            <consortium name="The Broad Institute Genome Sequencing Center for Infectious Disease"/>
            <person name="Wu L."/>
            <person name="Ma J."/>
        </authorList>
    </citation>
    <scope>NUCLEOTIDE SEQUENCE [LARGE SCALE GENOMIC DNA]</scope>
    <source>
        <strain evidence="2">JCM 15572</strain>
    </source>
</reference>
<dbReference type="EMBL" id="BAAAPH010000020">
    <property type="protein sequence ID" value="GAA1592197.1"/>
    <property type="molecule type" value="Genomic_DNA"/>
</dbReference>
<sequence length="290" mass="32510">MGYSYWLLRYVPDSARGEFVNVGLIVGSDEASDWAVRTVPSLARASRLGGDARVVQDWLDRIRLAVAPESLHVRRNQHESLPRLSLAWLDRIRRHLNNTLQISSPLPLRAASAESAADLLYDQLIVSSEGQVRSSERDSAVRELRDAFYTAGELSPREVQRRVRLQVGRQHARFEFAIGEQRIAQLSQVWSFNRRSLDGLTQDIQASSYAIKRLREHGGVLLNPGRTNQRPIDLIPDVAIRVLYVPPSSAVQREVFADAEDAWADLGVVPFPLGQAEHLAEEAAHLLRAS</sequence>
<accession>A0ABP4PV88</accession>
<comment type="caution">
    <text evidence="1">The sequence shown here is derived from an EMBL/GenBank/DDBJ whole genome shotgun (WGS) entry which is preliminary data.</text>
</comment>
<dbReference type="InterPro" id="IPR021398">
    <property type="entry name" value="DUF3037"/>
</dbReference>